<dbReference type="PANTHER" id="PTHR26452">
    <property type="entry name" value="OLFACTORY RECEPTOR"/>
    <property type="match status" value="1"/>
</dbReference>
<evidence type="ECO:0000256" key="2">
    <source>
        <dbReference type="ARBA" id="ARBA00022475"/>
    </source>
</evidence>
<keyword evidence="6 10" id="KW-0297">G-protein coupled receptor</keyword>
<dbReference type="Gene3D" id="1.20.1070.10">
    <property type="entry name" value="Rhodopsin 7-helix transmembrane proteins"/>
    <property type="match status" value="1"/>
</dbReference>
<dbReference type="GeneID" id="101651000"/>
<keyword evidence="3 10" id="KW-0812">Transmembrane</keyword>
<name>A0ABM0ZQX6_ECHTE</name>
<accession>A0ABM0ZQX6</accession>
<proteinExistence type="inferred from homology"/>
<dbReference type="PRINTS" id="PR00237">
    <property type="entry name" value="GPCRRHODOPSN"/>
</dbReference>
<evidence type="ECO:0000256" key="4">
    <source>
        <dbReference type="ARBA" id="ARBA00022725"/>
    </source>
</evidence>
<evidence type="ECO:0000256" key="11">
    <source>
        <dbReference type="RuleBase" id="RU363047"/>
    </source>
</evidence>
<dbReference type="CDD" id="cd15227">
    <property type="entry name" value="7tmA_OR14-like"/>
    <property type="match status" value="1"/>
</dbReference>
<keyword evidence="9 10" id="KW-0807">Transducer</keyword>
<dbReference type="Proteomes" id="UP000694863">
    <property type="component" value="Unplaced"/>
</dbReference>
<dbReference type="PRINTS" id="PR00245">
    <property type="entry name" value="OLFACTORYR"/>
</dbReference>
<dbReference type="InterPro" id="IPR050516">
    <property type="entry name" value="Olfactory_GPCR"/>
</dbReference>
<evidence type="ECO:0000256" key="9">
    <source>
        <dbReference type="ARBA" id="ARBA00023224"/>
    </source>
</evidence>
<dbReference type="SUPFAM" id="SSF81321">
    <property type="entry name" value="Family A G protein-coupled receptor-like"/>
    <property type="match status" value="1"/>
</dbReference>
<evidence type="ECO:0000313" key="13">
    <source>
        <dbReference type="Proteomes" id="UP000694863"/>
    </source>
</evidence>
<keyword evidence="13" id="KW-1185">Reference proteome</keyword>
<evidence type="ECO:0000256" key="1">
    <source>
        <dbReference type="ARBA" id="ARBA00004651"/>
    </source>
</evidence>
<feature type="transmembrane region" description="Helical" evidence="11">
    <location>
        <begin position="260"/>
        <end position="279"/>
    </location>
</feature>
<dbReference type="PROSITE" id="PS50262">
    <property type="entry name" value="G_PROTEIN_RECEP_F1_2"/>
    <property type="match status" value="1"/>
</dbReference>
<evidence type="ECO:0000256" key="5">
    <source>
        <dbReference type="ARBA" id="ARBA00022989"/>
    </source>
</evidence>
<feature type="domain" description="G-protein coupled receptors family 1 profile" evidence="12">
    <location>
        <begin position="61"/>
        <end position="309"/>
    </location>
</feature>
<organism evidence="13 14">
    <name type="scientific">Echinops telfairi</name>
    <name type="common">Lesser hedgehog tenrec</name>
    <dbReference type="NCBI Taxonomy" id="9371"/>
    <lineage>
        <taxon>Eukaryota</taxon>
        <taxon>Metazoa</taxon>
        <taxon>Chordata</taxon>
        <taxon>Craniata</taxon>
        <taxon>Vertebrata</taxon>
        <taxon>Euteleostomi</taxon>
        <taxon>Mammalia</taxon>
        <taxon>Eutheria</taxon>
        <taxon>Afrotheria</taxon>
        <taxon>Tenrecidae</taxon>
        <taxon>Tenrecinae</taxon>
        <taxon>Echinops</taxon>
    </lineage>
</organism>
<evidence type="ECO:0000256" key="7">
    <source>
        <dbReference type="ARBA" id="ARBA00023136"/>
    </source>
</evidence>
<reference evidence="14" key="1">
    <citation type="submission" date="2025-08" db="UniProtKB">
        <authorList>
            <consortium name="RefSeq"/>
        </authorList>
    </citation>
    <scope>IDENTIFICATION</scope>
</reference>
<feature type="transmembrane region" description="Helical" evidence="11">
    <location>
        <begin position="118"/>
        <end position="140"/>
    </location>
</feature>
<evidence type="ECO:0000313" key="14">
    <source>
        <dbReference type="RefSeq" id="XP_012860657.2"/>
    </source>
</evidence>
<dbReference type="Pfam" id="PF13853">
    <property type="entry name" value="7tm_4"/>
    <property type="match status" value="1"/>
</dbReference>
<keyword evidence="7 11" id="KW-0472">Membrane</keyword>
<dbReference type="RefSeq" id="XP_012860657.2">
    <property type="nucleotide sequence ID" value="XM_013005203.2"/>
</dbReference>
<keyword evidence="11" id="KW-0716">Sensory transduction</keyword>
<dbReference type="InterPro" id="IPR000725">
    <property type="entry name" value="Olfact_rcpt"/>
</dbReference>
<keyword evidence="5 11" id="KW-1133">Transmembrane helix</keyword>
<dbReference type="PROSITE" id="PS00237">
    <property type="entry name" value="G_PROTEIN_RECEP_F1_1"/>
    <property type="match status" value="1"/>
</dbReference>
<comment type="similarity">
    <text evidence="10">Belongs to the G-protein coupled receptor 1 family.</text>
</comment>
<evidence type="ECO:0000259" key="12">
    <source>
        <dbReference type="PROSITE" id="PS50262"/>
    </source>
</evidence>
<keyword evidence="2 11" id="KW-1003">Cell membrane</keyword>
<evidence type="ECO:0000256" key="10">
    <source>
        <dbReference type="RuleBase" id="RU000688"/>
    </source>
</evidence>
<feature type="transmembrane region" description="Helical" evidence="11">
    <location>
        <begin position="45"/>
        <end position="69"/>
    </location>
</feature>
<dbReference type="InterPro" id="IPR017452">
    <property type="entry name" value="GPCR_Rhodpsn_7TM"/>
</dbReference>
<gene>
    <name evidence="14" type="primary">LOC101651000</name>
</gene>
<evidence type="ECO:0000256" key="8">
    <source>
        <dbReference type="ARBA" id="ARBA00023170"/>
    </source>
</evidence>
<dbReference type="InterPro" id="IPR000276">
    <property type="entry name" value="GPCR_Rhodpsn"/>
</dbReference>
<protein>
    <recommendedName>
        <fullName evidence="11">Olfactory receptor</fullName>
    </recommendedName>
</protein>
<evidence type="ECO:0000256" key="6">
    <source>
        <dbReference type="ARBA" id="ARBA00023040"/>
    </source>
</evidence>
<evidence type="ECO:0000256" key="3">
    <source>
        <dbReference type="ARBA" id="ARBA00022692"/>
    </source>
</evidence>
<keyword evidence="8 10" id="KW-0675">Receptor</keyword>
<feature type="transmembrane region" description="Helical" evidence="11">
    <location>
        <begin position="291"/>
        <end position="311"/>
    </location>
</feature>
<keyword evidence="4 11" id="KW-0552">Olfaction</keyword>
<sequence>MTIKWYFQRCTQIGFEEDTRKEISNQTRLTEFLLVGFSNDPGMQILHGIFFLMVYLTAVIGNGLIIFLITYYPRLQTPMYFFLKNLSFIDLCYISIIVPKLVHNSLMHRSSISFLECILQVFFCMSFASTEVAILTVMSYDRYVAICRPLHYEVIMNRGACGHMVAASYISGGISGGMHTAATFSVTFTSNRIYQFFCDIPQIILISDSRMNIKEISLIALSLSITIVCFVSIMYSYVHIFSTVRRISSSEGRNKALSTSIPHLLVVTLFILTASLDYLKPPSDTESVLDLILSVFYIVLPPLLNPIIYSLRNKDIKAVLGKMLSMESYKSN</sequence>
<feature type="transmembrane region" description="Helical" evidence="11">
    <location>
        <begin position="81"/>
        <end position="98"/>
    </location>
</feature>
<comment type="subcellular location">
    <subcellularLocation>
        <location evidence="1 11">Cell membrane</location>
        <topology evidence="1 11">Multi-pass membrane protein</topology>
    </subcellularLocation>
</comment>
<feature type="transmembrane region" description="Helical" evidence="11">
    <location>
        <begin position="218"/>
        <end position="240"/>
    </location>
</feature>